<keyword evidence="1" id="KW-0378">Hydrolase</keyword>
<evidence type="ECO:0000313" key="2">
    <source>
        <dbReference type="Proteomes" id="UP001595453"/>
    </source>
</evidence>
<dbReference type="Gene3D" id="1.10.150.240">
    <property type="entry name" value="Putative phosphatase, domain 2"/>
    <property type="match status" value="1"/>
</dbReference>
<dbReference type="SFLD" id="SFLDG01135">
    <property type="entry name" value="C1.5.6:_HAD__Beta-PGM__Phospha"/>
    <property type="match status" value="1"/>
</dbReference>
<dbReference type="Gene3D" id="3.40.50.1000">
    <property type="entry name" value="HAD superfamily/HAD-like"/>
    <property type="match status" value="1"/>
</dbReference>
<keyword evidence="2" id="KW-1185">Reference proteome</keyword>
<name>A0ABV7CF25_9GAMM</name>
<dbReference type="InterPro" id="IPR041492">
    <property type="entry name" value="HAD_2"/>
</dbReference>
<protein>
    <submittedName>
        <fullName evidence="1">HAD-IA family hydrolase</fullName>
    </submittedName>
</protein>
<evidence type="ECO:0000313" key="1">
    <source>
        <dbReference type="EMBL" id="MFC3031182.1"/>
    </source>
</evidence>
<dbReference type="SUPFAM" id="SSF56784">
    <property type="entry name" value="HAD-like"/>
    <property type="match status" value="1"/>
</dbReference>
<dbReference type="PROSITE" id="PS51257">
    <property type="entry name" value="PROKAR_LIPOPROTEIN"/>
    <property type="match status" value="1"/>
</dbReference>
<gene>
    <name evidence="1" type="ORF">ACFOEE_01410</name>
</gene>
<dbReference type="PANTHER" id="PTHR43434:SF24">
    <property type="entry name" value="HYDROLASE-RELATED"/>
    <property type="match status" value="1"/>
</dbReference>
<dbReference type="GO" id="GO:0016787">
    <property type="term" value="F:hydrolase activity"/>
    <property type="evidence" value="ECO:0007669"/>
    <property type="project" value="UniProtKB-KW"/>
</dbReference>
<dbReference type="RefSeq" id="WP_377120169.1">
    <property type="nucleotide sequence ID" value="NZ_JBHRSD010000002.1"/>
</dbReference>
<dbReference type="Pfam" id="PF13419">
    <property type="entry name" value="HAD_2"/>
    <property type="match status" value="1"/>
</dbReference>
<reference evidence="2" key="1">
    <citation type="journal article" date="2019" name="Int. J. Syst. Evol. Microbiol.">
        <title>The Global Catalogue of Microorganisms (GCM) 10K type strain sequencing project: providing services to taxonomists for standard genome sequencing and annotation.</title>
        <authorList>
            <consortium name="The Broad Institute Genomics Platform"/>
            <consortium name="The Broad Institute Genome Sequencing Center for Infectious Disease"/>
            <person name="Wu L."/>
            <person name="Ma J."/>
        </authorList>
    </citation>
    <scope>NUCLEOTIDE SEQUENCE [LARGE SCALE GENOMIC DNA]</scope>
    <source>
        <strain evidence="2">KCTC 42730</strain>
    </source>
</reference>
<dbReference type="SFLD" id="SFLDS00003">
    <property type="entry name" value="Haloacid_Dehalogenase"/>
    <property type="match status" value="1"/>
</dbReference>
<sequence length="223" mass="23888">MRYQLVIFDWDGTVMDSVDKIVNCLQMAAVSCGVAIPSAEVAKSIIGLSLDIAVATLFPNEQEKWSALAEAYKHQHKEVDTTPTPLFADVRNTLTALKAAGIKLAVATGKNRAGLDRMLEKSATRAFFCTTRTADEAESKPHPQMLLDILAETGIAAADAVMVGDTKIDMQLARNAGIDAIGVTFGVDTADTLAAYQPVAIVDSYQQLAAVLQHKHVNAEVCQ</sequence>
<dbReference type="EMBL" id="JBHRSD010000002">
    <property type="protein sequence ID" value="MFC3031182.1"/>
    <property type="molecule type" value="Genomic_DNA"/>
</dbReference>
<dbReference type="NCBIfam" id="TIGR01549">
    <property type="entry name" value="HAD-SF-IA-v1"/>
    <property type="match status" value="1"/>
</dbReference>
<accession>A0ABV7CF25</accession>
<organism evidence="1 2">
    <name type="scientific">Pseudoalteromonas fenneropenaei</name>
    <dbReference type="NCBI Taxonomy" id="1737459"/>
    <lineage>
        <taxon>Bacteria</taxon>
        <taxon>Pseudomonadati</taxon>
        <taxon>Pseudomonadota</taxon>
        <taxon>Gammaproteobacteria</taxon>
        <taxon>Alteromonadales</taxon>
        <taxon>Pseudoalteromonadaceae</taxon>
        <taxon>Pseudoalteromonas</taxon>
    </lineage>
</organism>
<dbReference type="PANTHER" id="PTHR43434">
    <property type="entry name" value="PHOSPHOGLYCOLATE PHOSPHATASE"/>
    <property type="match status" value="1"/>
</dbReference>
<dbReference type="SFLD" id="SFLDG01129">
    <property type="entry name" value="C1.5:_HAD__Beta-PGM__Phosphata"/>
    <property type="match status" value="1"/>
</dbReference>
<dbReference type="InterPro" id="IPR023214">
    <property type="entry name" value="HAD_sf"/>
</dbReference>
<dbReference type="NCBIfam" id="TIGR01509">
    <property type="entry name" value="HAD-SF-IA-v3"/>
    <property type="match status" value="1"/>
</dbReference>
<dbReference type="InterPro" id="IPR023198">
    <property type="entry name" value="PGP-like_dom2"/>
</dbReference>
<proteinExistence type="predicted"/>
<dbReference type="InterPro" id="IPR006439">
    <property type="entry name" value="HAD-SF_hydro_IA"/>
</dbReference>
<dbReference type="InterPro" id="IPR036412">
    <property type="entry name" value="HAD-like_sf"/>
</dbReference>
<comment type="caution">
    <text evidence="1">The sequence shown here is derived from an EMBL/GenBank/DDBJ whole genome shotgun (WGS) entry which is preliminary data.</text>
</comment>
<dbReference type="InterPro" id="IPR050155">
    <property type="entry name" value="HAD-like_hydrolase_sf"/>
</dbReference>
<dbReference type="Proteomes" id="UP001595453">
    <property type="component" value="Unassembled WGS sequence"/>
</dbReference>